<protein>
    <submittedName>
        <fullName evidence="3">FAD-binding oxidoreductase</fullName>
    </submittedName>
</protein>
<dbReference type="SUPFAM" id="SSF51905">
    <property type="entry name" value="FAD/NAD(P)-binding domain"/>
    <property type="match status" value="1"/>
</dbReference>
<organism evidence="3 4">
    <name type="scientific">Ktedonosporobacter rubrisoli</name>
    <dbReference type="NCBI Taxonomy" id="2509675"/>
    <lineage>
        <taxon>Bacteria</taxon>
        <taxon>Bacillati</taxon>
        <taxon>Chloroflexota</taxon>
        <taxon>Ktedonobacteria</taxon>
        <taxon>Ktedonobacterales</taxon>
        <taxon>Ktedonosporobacteraceae</taxon>
        <taxon>Ktedonosporobacter</taxon>
    </lineage>
</organism>
<evidence type="ECO:0000313" key="3">
    <source>
        <dbReference type="EMBL" id="QBD82526.1"/>
    </source>
</evidence>
<dbReference type="EMBL" id="CP035758">
    <property type="protein sequence ID" value="QBD82526.1"/>
    <property type="molecule type" value="Genomic_DNA"/>
</dbReference>
<reference evidence="3 4" key="1">
    <citation type="submission" date="2019-01" db="EMBL/GenBank/DDBJ databases">
        <title>Ktedonosporobacter rubrisoli SCAWS-G2.</title>
        <authorList>
            <person name="Huang Y."/>
            <person name="Yan B."/>
        </authorList>
    </citation>
    <scope>NUCLEOTIDE SEQUENCE [LARGE SCALE GENOMIC DNA]</scope>
    <source>
        <strain evidence="3 4">SCAWS-G2</strain>
    </source>
</reference>
<dbReference type="RefSeq" id="WP_129893595.1">
    <property type="nucleotide sequence ID" value="NZ_CP035758.1"/>
</dbReference>
<dbReference type="GO" id="GO:0016491">
    <property type="term" value="F:oxidoreductase activity"/>
    <property type="evidence" value="ECO:0007669"/>
    <property type="project" value="UniProtKB-KW"/>
</dbReference>
<dbReference type="Gene3D" id="3.30.9.10">
    <property type="entry name" value="D-Amino Acid Oxidase, subunit A, domain 2"/>
    <property type="match status" value="1"/>
</dbReference>
<feature type="domain" description="FAD dependent oxidoreductase" evidence="2">
    <location>
        <begin position="4"/>
        <end position="359"/>
    </location>
</feature>
<dbReference type="OrthoDB" id="9794226at2"/>
<evidence type="ECO:0000313" key="4">
    <source>
        <dbReference type="Proteomes" id="UP000290365"/>
    </source>
</evidence>
<evidence type="ECO:0000256" key="1">
    <source>
        <dbReference type="ARBA" id="ARBA00023002"/>
    </source>
</evidence>
<dbReference type="InterPro" id="IPR036188">
    <property type="entry name" value="FAD/NAD-bd_sf"/>
</dbReference>
<dbReference type="AlphaFoldDB" id="A0A4P6K4S6"/>
<dbReference type="PANTHER" id="PTHR13847">
    <property type="entry name" value="SARCOSINE DEHYDROGENASE-RELATED"/>
    <property type="match status" value="1"/>
</dbReference>
<dbReference type="InterPro" id="IPR006076">
    <property type="entry name" value="FAD-dep_OxRdtase"/>
</dbReference>
<proteinExistence type="predicted"/>
<dbReference type="KEGG" id="kbs:EPA93_43770"/>
<accession>A0A4P6K4S6</accession>
<gene>
    <name evidence="3" type="ORF">EPA93_43770</name>
</gene>
<sequence length="386" mass="41013">MYVDAAIIGAGIVGTSCAFFLTRAGLKVALIERGGIAGGTSGSGEGNILVSDKVPGPELELARAGRALWQTLAQELSADFEFEPKGGIVVAENDSQYRALQAHNLAMREVGIETRILSTAELYELEPLLARDVAGAAYFPQDAQVQPMLAVAALVKHAQQDGAILFDHTRVLAIERNKQGAICGLRTEQGSLTTPMIINAAGPWSAQVAALAGLDVPIQPRKGHIVVTEPLPLLVRHKVYEATYFDTVNSGEADLQIASVVEGTKSGTILLGSSRQLVGFDPTVEARVIRAIIQKAVRYFPVLASAHALRAYVGFRPFSPDHLPLIGEVTQAPGFYLNTGHEGAGIGLGPISGKLLSQLILGQTPDLDLTPFQPMRFKDGTVTHSL</sequence>
<keyword evidence="4" id="KW-1185">Reference proteome</keyword>
<dbReference type="Proteomes" id="UP000290365">
    <property type="component" value="Chromosome"/>
</dbReference>
<dbReference type="Pfam" id="PF01266">
    <property type="entry name" value="DAO"/>
    <property type="match status" value="1"/>
</dbReference>
<dbReference type="GO" id="GO:0005737">
    <property type="term" value="C:cytoplasm"/>
    <property type="evidence" value="ECO:0007669"/>
    <property type="project" value="TreeGrafter"/>
</dbReference>
<keyword evidence="1" id="KW-0560">Oxidoreductase</keyword>
<evidence type="ECO:0000259" key="2">
    <source>
        <dbReference type="Pfam" id="PF01266"/>
    </source>
</evidence>
<name>A0A4P6K4S6_KTERU</name>
<dbReference type="Gene3D" id="3.50.50.60">
    <property type="entry name" value="FAD/NAD(P)-binding domain"/>
    <property type="match status" value="1"/>
</dbReference>
<dbReference type="PANTHER" id="PTHR13847:SF287">
    <property type="entry name" value="FAD-DEPENDENT OXIDOREDUCTASE DOMAIN-CONTAINING PROTEIN 1"/>
    <property type="match status" value="1"/>
</dbReference>
<dbReference type="SUPFAM" id="SSF54373">
    <property type="entry name" value="FAD-linked reductases, C-terminal domain"/>
    <property type="match status" value="1"/>
</dbReference>